<organism evidence="2 3">
    <name type="scientific">Glonium stellatum</name>
    <dbReference type="NCBI Taxonomy" id="574774"/>
    <lineage>
        <taxon>Eukaryota</taxon>
        <taxon>Fungi</taxon>
        <taxon>Dikarya</taxon>
        <taxon>Ascomycota</taxon>
        <taxon>Pezizomycotina</taxon>
        <taxon>Dothideomycetes</taxon>
        <taxon>Pleosporomycetidae</taxon>
        <taxon>Gloniales</taxon>
        <taxon>Gloniaceae</taxon>
        <taxon>Glonium</taxon>
    </lineage>
</organism>
<reference evidence="2 3" key="1">
    <citation type="journal article" date="2016" name="Nat. Commun.">
        <title>Ectomycorrhizal ecology is imprinted in the genome of the dominant symbiotic fungus Cenococcum geophilum.</title>
        <authorList>
            <consortium name="DOE Joint Genome Institute"/>
            <person name="Peter M."/>
            <person name="Kohler A."/>
            <person name="Ohm R.A."/>
            <person name="Kuo A."/>
            <person name="Krutzmann J."/>
            <person name="Morin E."/>
            <person name="Arend M."/>
            <person name="Barry K.W."/>
            <person name="Binder M."/>
            <person name="Choi C."/>
            <person name="Clum A."/>
            <person name="Copeland A."/>
            <person name="Grisel N."/>
            <person name="Haridas S."/>
            <person name="Kipfer T."/>
            <person name="LaButti K."/>
            <person name="Lindquist E."/>
            <person name="Lipzen A."/>
            <person name="Maire R."/>
            <person name="Meier B."/>
            <person name="Mihaltcheva S."/>
            <person name="Molinier V."/>
            <person name="Murat C."/>
            <person name="Poggeler S."/>
            <person name="Quandt C.A."/>
            <person name="Sperisen C."/>
            <person name="Tritt A."/>
            <person name="Tisserant E."/>
            <person name="Crous P.W."/>
            <person name="Henrissat B."/>
            <person name="Nehls U."/>
            <person name="Egli S."/>
            <person name="Spatafora J.W."/>
            <person name="Grigoriev I.V."/>
            <person name="Martin F.M."/>
        </authorList>
    </citation>
    <scope>NUCLEOTIDE SEQUENCE [LARGE SCALE GENOMIC DNA]</scope>
    <source>
        <strain evidence="2 3">CBS 207.34</strain>
    </source>
</reference>
<dbReference type="EMBL" id="KV750463">
    <property type="protein sequence ID" value="OCL04667.1"/>
    <property type="molecule type" value="Genomic_DNA"/>
</dbReference>
<dbReference type="Proteomes" id="UP000250140">
    <property type="component" value="Unassembled WGS sequence"/>
</dbReference>
<feature type="compositionally biased region" description="Basic and acidic residues" evidence="1">
    <location>
        <begin position="441"/>
        <end position="451"/>
    </location>
</feature>
<dbReference type="AlphaFoldDB" id="A0A8E2JPJ2"/>
<evidence type="ECO:0000313" key="2">
    <source>
        <dbReference type="EMBL" id="OCL04667.1"/>
    </source>
</evidence>
<evidence type="ECO:0000313" key="3">
    <source>
        <dbReference type="Proteomes" id="UP000250140"/>
    </source>
</evidence>
<name>A0A8E2JPJ2_9PEZI</name>
<evidence type="ECO:0000256" key="1">
    <source>
        <dbReference type="SAM" id="MobiDB-lite"/>
    </source>
</evidence>
<protein>
    <submittedName>
        <fullName evidence="2">Uncharacterized protein</fullName>
    </submittedName>
</protein>
<proteinExistence type="predicted"/>
<sequence length="555" mass="61543">MLLDSFLSGLDGLQARSGKAFGLLRFFEKSSIIGKGLITDKIEGPGVPFRLQNLNGRLRETWRLDRCFGGDTSLMLNHCAHDELSRICSREEAKINKPVESKRGTSNVTEEKRLSKDITMKFLRGKCHSFKGDDGCFLCGRSGARFSCEMPPNGDKNYEYSDFANILNKASNKNIQRVPKWIEENKAYQRNSGRVFEQLLPQAPQRDSPLHKALKHPKSEAGKIFFGDIANQLAERFGEGPLTPNREEMQKLGEACADAAKVINEAGGLTNSVSLATIESLNKALSCEGTIQPFASFDSPIDAADRYVQATVNGAGGTGTPTGLASAIAETALISYLSVRQAAVPILIELSLMRLRGIERLVSPFKWLQHGGNPPATSPLLPASATPQPLPPASYRRRNIALVSGLTAPEESFSSTFSGSSAPHISPWDDRDSLGLQNIPRDVDHLPDASKKPMSKRMRPPRRLGRTCMTKVGLKHHPPKLCHEKWNDEWAHGKFFIYEAEFNQAKKKDPGGRAMQMQKEACKHMKDNYEVRDCGEGPDVKHEWCCELYYIGEDR</sequence>
<accession>A0A8E2JPJ2</accession>
<keyword evidence="3" id="KW-1185">Reference proteome</keyword>
<gene>
    <name evidence="2" type="ORF">AOQ84DRAFT_391398</name>
</gene>
<feature type="region of interest" description="Disordered" evidence="1">
    <location>
        <begin position="413"/>
        <end position="461"/>
    </location>
</feature>